<dbReference type="Pfam" id="PF00704">
    <property type="entry name" value="Glyco_hydro_18"/>
    <property type="match status" value="1"/>
</dbReference>
<feature type="signal peptide" evidence="7">
    <location>
        <begin position="1"/>
        <end position="23"/>
    </location>
</feature>
<keyword evidence="7" id="KW-0732">Signal</keyword>
<dbReference type="PROSITE" id="PS51910">
    <property type="entry name" value="GH18_2"/>
    <property type="match status" value="1"/>
</dbReference>
<organism evidence="9 10">
    <name type="scientific">Mixta theicola</name>
    <dbReference type="NCBI Taxonomy" id="1458355"/>
    <lineage>
        <taxon>Bacteria</taxon>
        <taxon>Pseudomonadati</taxon>
        <taxon>Pseudomonadota</taxon>
        <taxon>Gammaproteobacteria</taxon>
        <taxon>Enterobacterales</taxon>
        <taxon>Erwiniaceae</taxon>
        <taxon>Mixta</taxon>
    </lineage>
</organism>
<dbReference type="EC" id="3.2.1.14" evidence="2"/>
<evidence type="ECO:0000256" key="2">
    <source>
        <dbReference type="ARBA" id="ARBA00012729"/>
    </source>
</evidence>
<evidence type="ECO:0000256" key="6">
    <source>
        <dbReference type="RuleBase" id="RU004453"/>
    </source>
</evidence>
<dbReference type="PROSITE" id="PS01095">
    <property type="entry name" value="GH18_1"/>
    <property type="match status" value="1"/>
</dbReference>
<dbReference type="InterPro" id="IPR017853">
    <property type="entry name" value="GH"/>
</dbReference>
<dbReference type="RefSeq" id="WP_103059148.1">
    <property type="nucleotide sequence ID" value="NZ_NWUO01000004.1"/>
</dbReference>
<feature type="chain" id="PRO_5014352904" description="chitinase" evidence="7">
    <location>
        <begin position="24"/>
        <end position="340"/>
    </location>
</feature>
<evidence type="ECO:0000256" key="5">
    <source>
        <dbReference type="RuleBase" id="RU000489"/>
    </source>
</evidence>
<comment type="similarity">
    <text evidence="6">Belongs to the glycosyl hydrolase 18 family.</text>
</comment>
<dbReference type="PANTHER" id="PTHR11177:SF317">
    <property type="entry name" value="CHITINASE 12-RELATED"/>
    <property type="match status" value="1"/>
</dbReference>
<keyword evidence="4 5" id="KW-0326">Glycosidase</keyword>
<dbReference type="GO" id="GO:0005975">
    <property type="term" value="P:carbohydrate metabolic process"/>
    <property type="evidence" value="ECO:0007669"/>
    <property type="project" value="InterPro"/>
</dbReference>
<evidence type="ECO:0000313" key="9">
    <source>
        <dbReference type="EMBL" id="PNS12297.1"/>
    </source>
</evidence>
<evidence type="ECO:0000259" key="8">
    <source>
        <dbReference type="PROSITE" id="PS51910"/>
    </source>
</evidence>
<dbReference type="InterPro" id="IPR001223">
    <property type="entry name" value="Glyco_hydro18_cat"/>
</dbReference>
<sequence>MNKKLMALLVGGLFAAQVGLTHAAENRVVSYLTMWTSYSETELTEKIPASKADTFLLSFGEWAADGKLSFSENALTIPAWDAYYLPTPYVSWTTFKYDHPDRKIMVAFGGQTYEGIWSHLDSPEQREKIAQSLASLLKKPFPVYKKNMTLDEVVGECRQVEWDQTCNLGYYQYAGDIYLDGIDFDFEKAERLTAEENQNLLALTTRLRELVGDKKLLSLTTYHVGADPENCADPSVMEYCSFIEPERSIHHGEVTQLLKESKGLFDFFNVMTYDAGKNFRYQVALENYANAIGDKSKILAGATINQQWGPEARFVDTEENNLRAQPGRQKTAMAVSLSGR</sequence>
<dbReference type="InterPro" id="IPR050314">
    <property type="entry name" value="Glycosyl_Hydrlase_18"/>
</dbReference>
<reference evidence="10" key="1">
    <citation type="submission" date="2017-09" db="EMBL/GenBank/DDBJ databases">
        <authorList>
            <person name="Palmer M."/>
            <person name="Steenkamp E.T."/>
            <person name="Coetzee M.P."/>
            <person name="Avontuur J.R."/>
            <person name="Van Zyl E."/>
            <person name="Chan W.-Y."/>
            <person name="Blom J."/>
            <person name="Venter S.N."/>
        </authorList>
    </citation>
    <scope>NUCLEOTIDE SEQUENCE [LARGE SCALE GENOMIC DNA]</scope>
    <source>
        <strain evidence="10">QC88-366</strain>
    </source>
</reference>
<protein>
    <recommendedName>
        <fullName evidence="2">chitinase</fullName>
        <ecNumber evidence="2">3.2.1.14</ecNumber>
    </recommendedName>
</protein>
<name>A0A2K1QBA0_9GAMM</name>
<dbReference type="PANTHER" id="PTHR11177">
    <property type="entry name" value="CHITINASE"/>
    <property type="match status" value="1"/>
</dbReference>
<evidence type="ECO:0000256" key="7">
    <source>
        <dbReference type="SAM" id="SignalP"/>
    </source>
</evidence>
<proteinExistence type="inferred from homology"/>
<dbReference type="AlphaFoldDB" id="A0A2K1QBA0"/>
<dbReference type="SUPFAM" id="SSF51445">
    <property type="entry name" value="(Trans)glycosidases"/>
    <property type="match status" value="1"/>
</dbReference>
<comment type="catalytic activity">
    <reaction evidence="1">
        <text>Random endo-hydrolysis of N-acetyl-beta-D-glucosaminide (1-&gt;4)-beta-linkages in chitin and chitodextrins.</text>
        <dbReference type="EC" id="3.2.1.14"/>
    </reaction>
</comment>
<evidence type="ECO:0000256" key="3">
    <source>
        <dbReference type="ARBA" id="ARBA00022801"/>
    </source>
</evidence>
<accession>A0A2K1QBA0</accession>
<dbReference type="InterPro" id="IPR001579">
    <property type="entry name" value="Glyco_hydro_18_chit_AS"/>
</dbReference>
<comment type="caution">
    <text evidence="9">The sequence shown here is derived from an EMBL/GenBank/DDBJ whole genome shotgun (WGS) entry which is preliminary data.</text>
</comment>
<dbReference type="GO" id="GO:0008843">
    <property type="term" value="F:endochitinase activity"/>
    <property type="evidence" value="ECO:0007669"/>
    <property type="project" value="UniProtKB-EC"/>
</dbReference>
<evidence type="ECO:0000256" key="4">
    <source>
        <dbReference type="ARBA" id="ARBA00023295"/>
    </source>
</evidence>
<keyword evidence="10" id="KW-1185">Reference proteome</keyword>
<dbReference type="EMBL" id="NWUO01000004">
    <property type="protein sequence ID" value="PNS12297.1"/>
    <property type="molecule type" value="Genomic_DNA"/>
</dbReference>
<keyword evidence="3 5" id="KW-0378">Hydrolase</keyword>
<evidence type="ECO:0000313" key="10">
    <source>
        <dbReference type="Proteomes" id="UP000236345"/>
    </source>
</evidence>
<dbReference type="Proteomes" id="UP000236345">
    <property type="component" value="Unassembled WGS sequence"/>
</dbReference>
<gene>
    <name evidence="9" type="ORF">COO59_07285</name>
</gene>
<feature type="domain" description="GH18" evidence="8">
    <location>
        <begin position="26"/>
        <end position="340"/>
    </location>
</feature>
<dbReference type="OrthoDB" id="315328at2"/>
<evidence type="ECO:0000256" key="1">
    <source>
        <dbReference type="ARBA" id="ARBA00000822"/>
    </source>
</evidence>
<dbReference type="Gene3D" id="3.20.20.80">
    <property type="entry name" value="Glycosidases"/>
    <property type="match status" value="1"/>
</dbReference>